<dbReference type="PROSITE" id="PS00518">
    <property type="entry name" value="ZF_RING_1"/>
    <property type="match status" value="1"/>
</dbReference>
<evidence type="ECO:0000256" key="10">
    <source>
        <dbReference type="SAM" id="MobiDB-lite"/>
    </source>
</evidence>
<feature type="domain" description="RING-type" evidence="12">
    <location>
        <begin position="89"/>
        <end position="128"/>
    </location>
</feature>
<dbReference type="PANTHER" id="PTHR46077">
    <property type="entry name" value="E3 UBIQUITIN-PROTEIN LIGASE TOPORS"/>
    <property type="match status" value="1"/>
</dbReference>
<evidence type="ECO:0000259" key="12">
    <source>
        <dbReference type="PROSITE" id="PS50089"/>
    </source>
</evidence>
<evidence type="ECO:0000256" key="3">
    <source>
        <dbReference type="ARBA" id="ARBA00022679"/>
    </source>
</evidence>
<keyword evidence="3" id="KW-0808">Transferase</keyword>
<gene>
    <name evidence="13" type="ORF">GRJ2_002747000</name>
</gene>
<keyword evidence="8" id="KW-0804">Transcription</keyword>
<dbReference type="AlphaFoldDB" id="A0ABC9XYH2"/>
<proteinExistence type="predicted"/>
<accession>A0ABC9XYH2</accession>
<comment type="caution">
    <text evidence="13">The sequence shown here is derived from an EMBL/GenBank/DDBJ whole genome shotgun (WGS) entry which is preliminary data.</text>
</comment>
<evidence type="ECO:0000313" key="14">
    <source>
        <dbReference type="Proteomes" id="UP001623348"/>
    </source>
</evidence>
<dbReference type="EMBL" id="BAAFJT010000040">
    <property type="protein sequence ID" value="GAB0202814.1"/>
    <property type="molecule type" value="Genomic_DNA"/>
</dbReference>
<dbReference type="SUPFAM" id="SSF57850">
    <property type="entry name" value="RING/U-box"/>
    <property type="match status" value="1"/>
</dbReference>
<dbReference type="GO" id="GO:0061630">
    <property type="term" value="F:ubiquitin protein ligase activity"/>
    <property type="evidence" value="ECO:0007669"/>
    <property type="project" value="UniProtKB-EC"/>
</dbReference>
<comment type="catalytic activity">
    <reaction evidence="1">
        <text>S-ubiquitinyl-[E2 ubiquitin-conjugating enzyme]-L-cysteine + [acceptor protein]-L-lysine = [E2 ubiquitin-conjugating enzyme]-L-cysteine + N(6)-ubiquitinyl-[acceptor protein]-L-lysine.</text>
        <dbReference type="EC" id="2.3.2.27"/>
    </reaction>
</comment>
<evidence type="ECO:0000313" key="13">
    <source>
        <dbReference type="EMBL" id="GAB0202814.1"/>
    </source>
</evidence>
<dbReference type="InterPro" id="IPR013083">
    <property type="entry name" value="Znf_RING/FYVE/PHD"/>
</dbReference>
<dbReference type="InterPro" id="IPR017907">
    <property type="entry name" value="Znf_RING_CS"/>
</dbReference>
<dbReference type="PANTHER" id="PTHR46077:SF1">
    <property type="entry name" value="TOP1 BINDING ARGININE_SERINE RICH PROTEIN, E3 UBIQUITIN LIGASE"/>
    <property type="match status" value="1"/>
</dbReference>
<dbReference type="Proteomes" id="UP001623348">
    <property type="component" value="Unassembled WGS sequence"/>
</dbReference>
<sequence>MLKLLLTLLSSPPGGLLGGPYPPLPPLSPACFALVFLVPLKLRHVACLSWQDMASGAKEAPEQSGSAVLATPSWPQQAGQLEAEADALCPIGLGTMCNAACVPVCFHRFCFGCVRRWASGRAMCPLCRQPFDCVLHTVRVDNDYRQYAVGSSDRRQRNAARNRVRSRNPQRRY</sequence>
<evidence type="ECO:0000256" key="4">
    <source>
        <dbReference type="ARBA" id="ARBA00022723"/>
    </source>
</evidence>
<dbReference type="InterPro" id="IPR001841">
    <property type="entry name" value="Znf_RING"/>
</dbReference>
<organism evidence="13 14">
    <name type="scientific">Grus japonensis</name>
    <name type="common">Japanese crane</name>
    <name type="synonym">Red-crowned crane</name>
    <dbReference type="NCBI Taxonomy" id="30415"/>
    <lineage>
        <taxon>Eukaryota</taxon>
        <taxon>Metazoa</taxon>
        <taxon>Chordata</taxon>
        <taxon>Craniata</taxon>
        <taxon>Vertebrata</taxon>
        <taxon>Euteleostomi</taxon>
        <taxon>Archelosauria</taxon>
        <taxon>Archosauria</taxon>
        <taxon>Dinosauria</taxon>
        <taxon>Saurischia</taxon>
        <taxon>Theropoda</taxon>
        <taxon>Coelurosauria</taxon>
        <taxon>Aves</taxon>
        <taxon>Neognathae</taxon>
        <taxon>Neoaves</taxon>
        <taxon>Gruiformes</taxon>
        <taxon>Gruidae</taxon>
        <taxon>Grus</taxon>
    </lineage>
</organism>
<keyword evidence="11" id="KW-0732">Signal</keyword>
<keyword evidence="7" id="KW-0805">Transcription regulation</keyword>
<evidence type="ECO:0000256" key="9">
    <source>
        <dbReference type="PROSITE-ProRule" id="PRU00175"/>
    </source>
</evidence>
<dbReference type="GO" id="GO:0008270">
    <property type="term" value="F:zinc ion binding"/>
    <property type="evidence" value="ECO:0007669"/>
    <property type="project" value="UniProtKB-KW"/>
</dbReference>
<evidence type="ECO:0000256" key="2">
    <source>
        <dbReference type="ARBA" id="ARBA00012483"/>
    </source>
</evidence>
<keyword evidence="6" id="KW-0862">Zinc</keyword>
<feature type="compositionally biased region" description="Basic residues" evidence="10">
    <location>
        <begin position="157"/>
        <end position="173"/>
    </location>
</feature>
<keyword evidence="4" id="KW-0479">Metal-binding</keyword>
<protein>
    <recommendedName>
        <fullName evidence="2">RING-type E3 ubiquitin transferase</fullName>
        <ecNumber evidence="2">2.3.2.27</ecNumber>
    </recommendedName>
</protein>
<dbReference type="Gene3D" id="3.30.40.10">
    <property type="entry name" value="Zinc/RING finger domain, C3HC4 (zinc finger)"/>
    <property type="match status" value="1"/>
</dbReference>
<feature type="signal peptide" evidence="11">
    <location>
        <begin position="1"/>
        <end position="18"/>
    </location>
</feature>
<evidence type="ECO:0000256" key="6">
    <source>
        <dbReference type="ARBA" id="ARBA00022833"/>
    </source>
</evidence>
<keyword evidence="14" id="KW-1185">Reference proteome</keyword>
<keyword evidence="5 9" id="KW-0863">Zinc-finger</keyword>
<evidence type="ECO:0000256" key="5">
    <source>
        <dbReference type="ARBA" id="ARBA00022771"/>
    </source>
</evidence>
<dbReference type="PROSITE" id="PS50089">
    <property type="entry name" value="ZF_RING_2"/>
    <property type="match status" value="1"/>
</dbReference>
<evidence type="ECO:0000256" key="1">
    <source>
        <dbReference type="ARBA" id="ARBA00000900"/>
    </source>
</evidence>
<dbReference type="EC" id="2.3.2.27" evidence="2"/>
<feature type="chain" id="PRO_5044891161" description="RING-type E3 ubiquitin transferase" evidence="11">
    <location>
        <begin position="19"/>
        <end position="173"/>
    </location>
</feature>
<evidence type="ECO:0000256" key="8">
    <source>
        <dbReference type="ARBA" id="ARBA00023163"/>
    </source>
</evidence>
<name>A0ABC9XYH2_GRUJA</name>
<reference evidence="13 14" key="1">
    <citation type="submission" date="2024-06" db="EMBL/GenBank/DDBJ databases">
        <title>The draft genome of Grus japonensis, version 3.</title>
        <authorList>
            <person name="Nabeshima K."/>
            <person name="Suzuki S."/>
            <person name="Onuma M."/>
        </authorList>
    </citation>
    <scope>NUCLEOTIDE SEQUENCE [LARGE SCALE GENOMIC DNA]</scope>
    <source>
        <strain evidence="13 14">451A</strain>
    </source>
</reference>
<evidence type="ECO:0000256" key="7">
    <source>
        <dbReference type="ARBA" id="ARBA00023015"/>
    </source>
</evidence>
<feature type="region of interest" description="Disordered" evidence="10">
    <location>
        <begin position="151"/>
        <end position="173"/>
    </location>
</feature>
<evidence type="ECO:0000256" key="11">
    <source>
        <dbReference type="SAM" id="SignalP"/>
    </source>
</evidence>